<dbReference type="PANTHER" id="PTHR24401:SF29">
    <property type="entry name" value="SI:CH211-243P7.3-RELATED"/>
    <property type="match status" value="1"/>
</dbReference>
<name>A0A8T2MFY2_ASTMX</name>
<proteinExistence type="predicted"/>
<evidence type="ECO:0000259" key="2">
    <source>
        <dbReference type="Pfam" id="PF20499"/>
    </source>
</evidence>
<accession>A0A8T2MFY2</accession>
<dbReference type="Pfam" id="PF20499">
    <property type="entry name" value="DUF6729"/>
    <property type="match status" value="1"/>
</dbReference>
<gene>
    <name evidence="3" type="ORF">AMEX_G1968</name>
</gene>
<feature type="compositionally biased region" description="Low complexity" evidence="1">
    <location>
        <begin position="639"/>
        <end position="653"/>
    </location>
</feature>
<dbReference type="PANTHER" id="PTHR24401">
    <property type="entry name" value="SI:CH211-243P7.3-RELATED"/>
    <property type="match status" value="1"/>
</dbReference>
<dbReference type="AlphaFoldDB" id="A0A8T2MFY2"/>
<evidence type="ECO:0000256" key="1">
    <source>
        <dbReference type="SAM" id="MobiDB-lite"/>
    </source>
</evidence>
<feature type="region of interest" description="Disordered" evidence="1">
    <location>
        <begin position="630"/>
        <end position="734"/>
    </location>
</feature>
<protein>
    <recommendedName>
        <fullName evidence="2">DUF6729 domain-containing protein</fullName>
    </recommendedName>
</protein>
<organism evidence="3 4">
    <name type="scientific">Astyanax mexicanus</name>
    <name type="common">Blind cave fish</name>
    <name type="synonym">Astyanax fasciatus mexicanus</name>
    <dbReference type="NCBI Taxonomy" id="7994"/>
    <lineage>
        <taxon>Eukaryota</taxon>
        <taxon>Metazoa</taxon>
        <taxon>Chordata</taxon>
        <taxon>Craniata</taxon>
        <taxon>Vertebrata</taxon>
        <taxon>Euteleostomi</taxon>
        <taxon>Actinopterygii</taxon>
        <taxon>Neopterygii</taxon>
        <taxon>Teleostei</taxon>
        <taxon>Ostariophysi</taxon>
        <taxon>Characiformes</taxon>
        <taxon>Characoidei</taxon>
        <taxon>Acestrorhamphidae</taxon>
        <taxon>Acestrorhamphinae</taxon>
        <taxon>Astyanax</taxon>
    </lineage>
</organism>
<comment type="caution">
    <text evidence="3">The sequence shown here is derived from an EMBL/GenBank/DDBJ whole genome shotgun (WGS) entry which is preliminary data.</text>
</comment>
<feature type="compositionally biased region" description="Low complexity" evidence="1">
    <location>
        <begin position="660"/>
        <end position="734"/>
    </location>
</feature>
<evidence type="ECO:0000313" key="3">
    <source>
        <dbReference type="EMBL" id="KAG9283218.1"/>
    </source>
</evidence>
<feature type="domain" description="DUF6729" evidence="2">
    <location>
        <begin position="3"/>
        <end position="210"/>
    </location>
</feature>
<dbReference type="Proteomes" id="UP000752171">
    <property type="component" value="Unassembled WGS sequence"/>
</dbReference>
<sequence length="734" mass="81362">MGAKGKPELRDNLQLWYYPPQPGLLYHQAPAPDRFFSHSLLVWMPYRLWKVKVVCPNPACGQHQLTGAGLHKRARRVLDVDRVYNMVTETLTCTKCRATHVSWSQTVLQQLDLAHRSEFRVILTRKYACDIRVIRLLRERGLGNSPTRLLKQLKENHTEEWLHRVARYTTECVDFSNRPSLLPIVFPEPPEPAVVPSCKWLLAVYSQDILTRLDDVKARITSTYGTIIKMDSTKKITKKLAGTAKGTGLWLTSVGNELGQVLISVLTAQEGAGLDKMADGLVRRYQQASVDPPVVLYVDCGCCTQAGDTKLKTRFSGWPALHIRLDIWHFMRRIALGCTTDAHQLYPIFMSRLSSCIFEWDAADVALLREAKRQLLMSQGLPAQDDAVVNQHLTKEELALHCRRRTRGVETTAHLIEQLLQELMGSSGNDSLGVPLIDLERMEHIWSVQKKHIKCIQDPPDVALYTETGGITKGGVLLKTSLESFHLHLNRFIPGFSANSLNFQIYLLEGLHRWNQDRATAFLSSGPSDLRSYTGDLVHFVNRNYERLFGRKVVPSFSPPACYTGELIGVQYLFRQTGQALQDMNPDSEETAQLIEEHDVVDEREGDEGFCDVMEDPTVPDLEVTLPPAPTLSSKEHCPITTASSPSTVPPSTFTMAPCTSTLGSSTSTPGLSTSALASSTSTMAPSTTARDPGTFTPAPSSSTPSSGTSLLVSSSMAVAASQSEAEEMVSTVQ</sequence>
<dbReference type="InterPro" id="IPR046616">
    <property type="entry name" value="DUF6729"/>
</dbReference>
<evidence type="ECO:0000313" key="4">
    <source>
        <dbReference type="Proteomes" id="UP000752171"/>
    </source>
</evidence>
<dbReference type="EMBL" id="JAICCE010000001">
    <property type="protein sequence ID" value="KAG9283218.1"/>
    <property type="molecule type" value="Genomic_DNA"/>
</dbReference>
<reference evidence="3 4" key="1">
    <citation type="submission" date="2021-07" db="EMBL/GenBank/DDBJ databases">
        <authorList>
            <person name="Imarazene B."/>
            <person name="Zahm M."/>
            <person name="Klopp C."/>
            <person name="Cabau C."/>
            <person name="Beille S."/>
            <person name="Jouanno E."/>
            <person name="Castinel A."/>
            <person name="Lluch J."/>
            <person name="Gil L."/>
            <person name="Kuchtly C."/>
            <person name="Lopez Roques C."/>
            <person name="Donnadieu C."/>
            <person name="Parrinello H."/>
            <person name="Journot L."/>
            <person name="Du K."/>
            <person name="Schartl M."/>
            <person name="Retaux S."/>
            <person name="Guiguen Y."/>
        </authorList>
    </citation>
    <scope>NUCLEOTIDE SEQUENCE [LARGE SCALE GENOMIC DNA]</scope>
    <source>
        <strain evidence="3">Pach_M1</strain>
        <tissue evidence="3">Testis</tissue>
    </source>
</reference>